<keyword evidence="6" id="KW-0029">Amino-acid transport</keyword>
<evidence type="ECO:0000256" key="1">
    <source>
        <dbReference type="ARBA" id="ARBA00004128"/>
    </source>
</evidence>
<feature type="domain" description="Amino acid transporter transmembrane" evidence="10">
    <location>
        <begin position="195"/>
        <end position="587"/>
    </location>
</feature>
<comment type="subcellular location">
    <subcellularLocation>
        <location evidence="1">Vacuole membrane</location>
        <topology evidence="1">Multi-pass membrane protein</topology>
    </subcellularLocation>
</comment>
<dbReference type="Proteomes" id="UP000191144">
    <property type="component" value="Chromosome C"/>
</dbReference>
<evidence type="ECO:0000256" key="7">
    <source>
        <dbReference type="ARBA" id="ARBA00022989"/>
    </source>
</evidence>
<protein>
    <submittedName>
        <fullName evidence="11">LAME_0C02674g1_1</fullName>
    </submittedName>
</protein>
<evidence type="ECO:0000313" key="11">
    <source>
        <dbReference type="EMBL" id="SCU82744.1"/>
    </source>
</evidence>
<name>A0A1G4J083_9SACH</name>
<accession>A0A1G4J083</accession>
<feature type="transmembrane region" description="Helical" evidence="9">
    <location>
        <begin position="566"/>
        <end position="588"/>
    </location>
</feature>
<comment type="similarity">
    <text evidence="2">Belongs to the amino acid/polyamine transporter 2 family.</text>
</comment>
<evidence type="ECO:0000256" key="3">
    <source>
        <dbReference type="ARBA" id="ARBA00022448"/>
    </source>
</evidence>
<feature type="transmembrane region" description="Helical" evidence="9">
    <location>
        <begin position="454"/>
        <end position="473"/>
    </location>
</feature>
<evidence type="ECO:0000256" key="5">
    <source>
        <dbReference type="ARBA" id="ARBA00022692"/>
    </source>
</evidence>
<feature type="transmembrane region" description="Helical" evidence="9">
    <location>
        <begin position="222"/>
        <end position="240"/>
    </location>
</feature>
<dbReference type="Pfam" id="PF01490">
    <property type="entry name" value="Aa_trans"/>
    <property type="match status" value="1"/>
</dbReference>
<dbReference type="AlphaFoldDB" id="A0A1G4J083"/>
<evidence type="ECO:0000259" key="10">
    <source>
        <dbReference type="Pfam" id="PF01490"/>
    </source>
</evidence>
<dbReference type="EMBL" id="LT598479">
    <property type="protein sequence ID" value="SCU82744.1"/>
    <property type="molecule type" value="Genomic_DNA"/>
</dbReference>
<feature type="transmembrane region" description="Helical" evidence="9">
    <location>
        <begin position="415"/>
        <end position="434"/>
    </location>
</feature>
<sequence>MPENGDGSLLKGRKSQNVHYMSIPINRVSEGEYSDEQSHGDSFHRRNLFDQPLGSFKGVNSLGRFASSLRRANSFMNIDVGSDKERTYFKDGQDALFDPYTLAPAADGRRLSHAVIRRGDISVRPSMGDLYDEGALYDEPESIIAPEITEQAGSRRPTLSFQDLERTTDPDTHSIMLKQVETKDGKVVTLLAGQSTGPQTVFNSVNILIGIGLFALPLGLRYAGLVLGIPLLATFAFATFHTAELLSRCQDVDPTMISYGDLAYAAFGSKGRAFISFLFTLDLLGSGVALMIIFGDSLNALFPKYSVTFFKVLAFFAITPQAFVPLSVLSNFSLVGIVSTLGTVVCIAFCGLYKTTAPGSLLETMSPPLWPENMTNFCLSIGLLSACWGGHAVFPNLKSDMRHPAKYKKCLITTYSITATADISTALLGIFMFGMGVKDEVTKSLQLTEGYPRFIYVLISILMTLIPVAKAPLNARPINSVLDVMMRVSTSQTNAHGGVPRSNRIISSLNGLLINFFMVAISIIFPDFDKFIAFLGAGLCFAICSILPCIFYMSICSDTIKPWEKVSCIVIIIISTVLSVMGVGAAILA</sequence>
<proteinExistence type="inferred from homology"/>
<dbReference type="OrthoDB" id="655540at2759"/>
<dbReference type="PANTHER" id="PTHR22950">
    <property type="entry name" value="AMINO ACID TRANSPORTER"/>
    <property type="match status" value="1"/>
</dbReference>
<feature type="transmembrane region" description="Helical" evidence="9">
    <location>
        <begin position="307"/>
        <end position="326"/>
    </location>
</feature>
<organism evidence="11 12">
    <name type="scientific">Lachancea meyersii CBS 8951</name>
    <dbReference type="NCBI Taxonomy" id="1266667"/>
    <lineage>
        <taxon>Eukaryota</taxon>
        <taxon>Fungi</taxon>
        <taxon>Dikarya</taxon>
        <taxon>Ascomycota</taxon>
        <taxon>Saccharomycotina</taxon>
        <taxon>Saccharomycetes</taxon>
        <taxon>Saccharomycetales</taxon>
        <taxon>Saccharomycetaceae</taxon>
        <taxon>Lachancea</taxon>
    </lineage>
</organism>
<keyword evidence="8 9" id="KW-0472">Membrane</keyword>
<feature type="transmembrane region" description="Helical" evidence="9">
    <location>
        <begin position="333"/>
        <end position="354"/>
    </location>
</feature>
<keyword evidence="5 9" id="KW-0812">Transmembrane</keyword>
<keyword evidence="12" id="KW-1185">Reference proteome</keyword>
<gene>
    <name evidence="11" type="ORF">LAME_0C02674G</name>
</gene>
<dbReference type="GO" id="GO:0015179">
    <property type="term" value="F:L-amino acid transmembrane transporter activity"/>
    <property type="evidence" value="ECO:0007669"/>
    <property type="project" value="TreeGrafter"/>
</dbReference>
<dbReference type="GO" id="GO:0005774">
    <property type="term" value="C:vacuolar membrane"/>
    <property type="evidence" value="ECO:0007669"/>
    <property type="project" value="UniProtKB-SubCell"/>
</dbReference>
<feature type="transmembrane region" description="Helical" evidence="9">
    <location>
        <begin position="274"/>
        <end position="295"/>
    </location>
</feature>
<feature type="transmembrane region" description="Helical" evidence="9">
    <location>
        <begin position="531"/>
        <end position="554"/>
    </location>
</feature>
<dbReference type="InterPro" id="IPR013057">
    <property type="entry name" value="AA_transpt_TM"/>
</dbReference>
<keyword evidence="3" id="KW-0813">Transport</keyword>
<dbReference type="PANTHER" id="PTHR22950:SF692">
    <property type="entry name" value="TRANSMEMBRANE AMINO ACID TRANSPORTER FAMILY PROTEIN"/>
    <property type="match status" value="1"/>
</dbReference>
<keyword evidence="7 9" id="KW-1133">Transmembrane helix</keyword>
<evidence type="ECO:0000256" key="2">
    <source>
        <dbReference type="ARBA" id="ARBA00008066"/>
    </source>
</evidence>
<feature type="transmembrane region" description="Helical" evidence="9">
    <location>
        <begin position="505"/>
        <end position="525"/>
    </location>
</feature>
<feature type="transmembrane region" description="Helical" evidence="9">
    <location>
        <begin position="374"/>
        <end position="394"/>
    </location>
</feature>
<evidence type="ECO:0000256" key="9">
    <source>
        <dbReference type="SAM" id="Phobius"/>
    </source>
</evidence>
<evidence type="ECO:0000256" key="8">
    <source>
        <dbReference type="ARBA" id="ARBA00023136"/>
    </source>
</evidence>
<evidence type="ECO:0000256" key="4">
    <source>
        <dbReference type="ARBA" id="ARBA00022554"/>
    </source>
</evidence>
<evidence type="ECO:0000313" key="12">
    <source>
        <dbReference type="Proteomes" id="UP000191144"/>
    </source>
</evidence>
<reference evidence="12" key="1">
    <citation type="submission" date="2016-03" db="EMBL/GenBank/DDBJ databases">
        <authorList>
            <person name="Devillers Hugo."/>
        </authorList>
    </citation>
    <scope>NUCLEOTIDE SEQUENCE [LARGE SCALE GENOMIC DNA]</scope>
</reference>
<keyword evidence="4" id="KW-0926">Vacuole</keyword>
<evidence type="ECO:0000256" key="6">
    <source>
        <dbReference type="ARBA" id="ARBA00022970"/>
    </source>
</evidence>